<keyword evidence="1" id="KW-0663">Pyridoxal phosphate</keyword>
<evidence type="ECO:0000313" key="6">
    <source>
        <dbReference type="Proteomes" id="UP001162162"/>
    </source>
</evidence>
<dbReference type="Pfam" id="PF00278">
    <property type="entry name" value="Orn_DAP_Arg_deC"/>
    <property type="match status" value="1"/>
</dbReference>
<accession>A0AAV8YYM6</accession>
<dbReference type="PRINTS" id="PR01179">
    <property type="entry name" value="ODADCRBXLASE"/>
</dbReference>
<organism evidence="5 6">
    <name type="scientific">Aromia moschata</name>
    <dbReference type="NCBI Taxonomy" id="1265417"/>
    <lineage>
        <taxon>Eukaryota</taxon>
        <taxon>Metazoa</taxon>
        <taxon>Ecdysozoa</taxon>
        <taxon>Arthropoda</taxon>
        <taxon>Hexapoda</taxon>
        <taxon>Insecta</taxon>
        <taxon>Pterygota</taxon>
        <taxon>Neoptera</taxon>
        <taxon>Endopterygota</taxon>
        <taxon>Coleoptera</taxon>
        <taxon>Polyphaga</taxon>
        <taxon>Cucujiformia</taxon>
        <taxon>Chrysomeloidea</taxon>
        <taxon>Cerambycidae</taxon>
        <taxon>Cerambycinae</taxon>
        <taxon>Callichromatini</taxon>
        <taxon>Aromia</taxon>
    </lineage>
</organism>
<comment type="similarity">
    <text evidence="3">Belongs to the Orn/Lys/Arg decarboxylase class-II family.</text>
</comment>
<evidence type="ECO:0000256" key="1">
    <source>
        <dbReference type="ARBA" id="ARBA00022898"/>
    </source>
</evidence>
<reference evidence="5" key="1">
    <citation type="journal article" date="2023" name="Insect Mol. Biol.">
        <title>Genome sequencing provides insights into the evolution of gene families encoding plant cell wall-degrading enzymes in longhorned beetles.</title>
        <authorList>
            <person name="Shin N.R."/>
            <person name="Okamura Y."/>
            <person name="Kirsch R."/>
            <person name="Pauchet Y."/>
        </authorList>
    </citation>
    <scope>NUCLEOTIDE SEQUENCE</scope>
    <source>
        <strain evidence="5">AMC_N1</strain>
    </source>
</reference>
<keyword evidence="6" id="KW-1185">Reference proteome</keyword>
<dbReference type="InterPro" id="IPR002433">
    <property type="entry name" value="Orn_de-COase"/>
</dbReference>
<evidence type="ECO:0000256" key="2">
    <source>
        <dbReference type="ARBA" id="ARBA00023239"/>
    </source>
</evidence>
<dbReference type="PANTHER" id="PTHR11482:SF6">
    <property type="entry name" value="ORNITHINE DECARBOXYLASE 1-RELATED"/>
    <property type="match status" value="1"/>
</dbReference>
<evidence type="ECO:0000259" key="4">
    <source>
        <dbReference type="Pfam" id="PF00278"/>
    </source>
</evidence>
<dbReference type="Gene3D" id="2.40.37.10">
    <property type="entry name" value="Lyase, Ornithine Decarboxylase, Chain A, domain 1"/>
    <property type="match status" value="1"/>
</dbReference>
<dbReference type="SUPFAM" id="SSF50621">
    <property type="entry name" value="Alanine racemase C-terminal domain-like"/>
    <property type="match status" value="1"/>
</dbReference>
<dbReference type="PRINTS" id="PR01182">
    <property type="entry name" value="ORNDCRBXLASE"/>
</dbReference>
<dbReference type="GO" id="GO:0033387">
    <property type="term" value="P:putrescine biosynthetic process from arginine, via ornithine"/>
    <property type="evidence" value="ECO:0007669"/>
    <property type="project" value="TreeGrafter"/>
</dbReference>
<dbReference type="PANTHER" id="PTHR11482">
    <property type="entry name" value="ARGININE/DIAMINOPIMELATE/ORNITHINE DECARBOXYLASE"/>
    <property type="match status" value="1"/>
</dbReference>
<keyword evidence="2" id="KW-0456">Lyase</keyword>
<feature type="domain" description="Orn/DAP/Arg decarboxylase 2 C-terminal" evidence="4">
    <location>
        <begin position="89"/>
        <end position="193"/>
    </location>
</feature>
<gene>
    <name evidence="5" type="ORF">NQ318_005400</name>
</gene>
<proteinExistence type="inferred from homology"/>
<evidence type="ECO:0000256" key="3">
    <source>
        <dbReference type="RuleBase" id="RU003737"/>
    </source>
</evidence>
<sequence>MTSCDTILFTYTHRKKSNGVRSDDRAGHSTEPRLPIQRFGKIVWIYVLVYHPAGTILHYLEVVAEIINSALDEYFPDLSIKVTSEPGRYYVNTAFTLASNIHSVKEAVQTDPETKVETKIRMYYVGVSVFGGLIPVLFDEFFVTRSLNVRPDSELRPSIVWGPTCDTSDKVSEGVVSLPVMEAGDWIVFEETGAYTTSIACEFNGFPTPRIHSVIDEDGWFKLTRQVPYPVSKEQFMIGNSSEDFKIGLTNSS</sequence>
<dbReference type="Proteomes" id="UP001162162">
    <property type="component" value="Unassembled WGS sequence"/>
</dbReference>
<evidence type="ECO:0000313" key="5">
    <source>
        <dbReference type="EMBL" id="KAJ8955854.1"/>
    </source>
</evidence>
<name>A0AAV8YYM6_9CUCU</name>
<dbReference type="GO" id="GO:0004586">
    <property type="term" value="F:ornithine decarboxylase activity"/>
    <property type="evidence" value="ECO:0007669"/>
    <property type="project" value="TreeGrafter"/>
</dbReference>
<comment type="caution">
    <text evidence="5">The sequence shown here is derived from an EMBL/GenBank/DDBJ whole genome shotgun (WGS) entry which is preliminary data.</text>
</comment>
<dbReference type="GO" id="GO:0005737">
    <property type="term" value="C:cytoplasm"/>
    <property type="evidence" value="ECO:0007669"/>
    <property type="project" value="TreeGrafter"/>
</dbReference>
<dbReference type="EMBL" id="JAPWTK010000035">
    <property type="protein sequence ID" value="KAJ8955854.1"/>
    <property type="molecule type" value="Genomic_DNA"/>
</dbReference>
<dbReference type="InterPro" id="IPR000183">
    <property type="entry name" value="Orn/DAP/Arg_de-COase"/>
</dbReference>
<dbReference type="InterPro" id="IPR009006">
    <property type="entry name" value="Ala_racemase/Decarboxylase_C"/>
</dbReference>
<dbReference type="InterPro" id="IPR022643">
    <property type="entry name" value="De-COase2_C"/>
</dbReference>
<protein>
    <recommendedName>
        <fullName evidence="4">Orn/DAP/Arg decarboxylase 2 C-terminal domain-containing protein</fullName>
    </recommendedName>
</protein>
<dbReference type="AlphaFoldDB" id="A0AAV8YYM6"/>